<dbReference type="RefSeq" id="WP_101823824.1">
    <property type="nucleotide sequence ID" value="NZ_PJZH01000005.1"/>
</dbReference>
<feature type="domain" description="ABC transporter" evidence="8">
    <location>
        <begin position="323"/>
        <end position="549"/>
    </location>
</feature>
<dbReference type="InterPro" id="IPR005898">
    <property type="entry name" value="Cyc_pep_transpt_SyrD/YojI"/>
</dbReference>
<dbReference type="SUPFAM" id="SSF52540">
    <property type="entry name" value="P-loop containing nucleoside triphosphate hydrolases"/>
    <property type="match status" value="1"/>
</dbReference>
<dbReference type="PROSITE" id="PS00211">
    <property type="entry name" value="ABC_TRANSPORTER_1"/>
    <property type="match status" value="1"/>
</dbReference>
<keyword evidence="4 10" id="KW-0067">ATP-binding</keyword>
<dbReference type="PANTHER" id="PTHR43394:SF1">
    <property type="entry name" value="ATP-BINDING CASSETTE SUB-FAMILY B MEMBER 10, MITOCHONDRIAL"/>
    <property type="match status" value="1"/>
</dbReference>
<feature type="transmembrane region" description="Helical" evidence="7">
    <location>
        <begin position="231"/>
        <end position="254"/>
    </location>
</feature>
<evidence type="ECO:0000256" key="3">
    <source>
        <dbReference type="ARBA" id="ARBA00022741"/>
    </source>
</evidence>
<dbReference type="InterPro" id="IPR036640">
    <property type="entry name" value="ABC1_TM_sf"/>
</dbReference>
<dbReference type="PROSITE" id="PS50893">
    <property type="entry name" value="ABC_TRANSPORTER_2"/>
    <property type="match status" value="1"/>
</dbReference>
<dbReference type="Pfam" id="PF00005">
    <property type="entry name" value="ABC_tran"/>
    <property type="match status" value="1"/>
</dbReference>
<dbReference type="GO" id="GO:0005886">
    <property type="term" value="C:plasma membrane"/>
    <property type="evidence" value="ECO:0007669"/>
    <property type="project" value="UniProtKB-SubCell"/>
</dbReference>
<keyword evidence="11" id="KW-1185">Reference proteome</keyword>
<dbReference type="GO" id="GO:0005524">
    <property type="term" value="F:ATP binding"/>
    <property type="evidence" value="ECO:0007669"/>
    <property type="project" value="UniProtKB-KW"/>
</dbReference>
<feature type="transmembrane region" description="Helical" evidence="7">
    <location>
        <begin position="150"/>
        <end position="169"/>
    </location>
</feature>
<dbReference type="FunFam" id="3.40.50.300:FF:001035">
    <property type="entry name" value="ABC transporter ATP-binding protein YojI"/>
    <property type="match status" value="1"/>
</dbReference>
<feature type="transmembrane region" description="Helical" evidence="7">
    <location>
        <begin position="266"/>
        <end position="290"/>
    </location>
</feature>
<keyword evidence="6 7" id="KW-0472">Membrane</keyword>
<dbReference type="EMBL" id="PJZH01000005">
    <property type="protein sequence ID" value="PLR36922.1"/>
    <property type="molecule type" value="Genomic_DNA"/>
</dbReference>
<dbReference type="Gene3D" id="3.40.50.300">
    <property type="entry name" value="P-loop containing nucleotide triphosphate hydrolases"/>
    <property type="match status" value="1"/>
</dbReference>
<keyword evidence="5 7" id="KW-1133">Transmembrane helix</keyword>
<dbReference type="SUPFAM" id="SSF90123">
    <property type="entry name" value="ABC transporter transmembrane region"/>
    <property type="match status" value="1"/>
</dbReference>
<evidence type="ECO:0000313" key="11">
    <source>
        <dbReference type="Proteomes" id="UP000234503"/>
    </source>
</evidence>
<dbReference type="SMART" id="SM00382">
    <property type="entry name" value="AAA"/>
    <property type="match status" value="1"/>
</dbReference>
<dbReference type="InterPro" id="IPR003593">
    <property type="entry name" value="AAA+_ATPase"/>
</dbReference>
<dbReference type="InterPro" id="IPR003439">
    <property type="entry name" value="ABC_transporter-like_ATP-bd"/>
</dbReference>
<evidence type="ECO:0000256" key="4">
    <source>
        <dbReference type="ARBA" id="ARBA00022840"/>
    </source>
</evidence>
<evidence type="ECO:0000256" key="7">
    <source>
        <dbReference type="SAM" id="Phobius"/>
    </source>
</evidence>
<evidence type="ECO:0000256" key="2">
    <source>
        <dbReference type="ARBA" id="ARBA00022692"/>
    </source>
</evidence>
<protein>
    <submittedName>
        <fullName evidence="10">Multidrug ABC transporter permease/ATP-binding protein</fullName>
    </submittedName>
</protein>
<dbReference type="PANTHER" id="PTHR43394">
    <property type="entry name" value="ATP-DEPENDENT PERMEASE MDL1, MITOCHONDRIAL"/>
    <property type="match status" value="1"/>
</dbReference>
<dbReference type="AlphaFoldDB" id="A0A2N5E6I2"/>
<dbReference type="NCBIfam" id="TIGR01194">
    <property type="entry name" value="cyc_pep_trnsptr"/>
    <property type="match status" value="1"/>
</dbReference>
<evidence type="ECO:0000256" key="6">
    <source>
        <dbReference type="ARBA" id="ARBA00023136"/>
    </source>
</evidence>
<dbReference type="Gene3D" id="1.20.1560.10">
    <property type="entry name" value="ABC transporter type 1, transmembrane domain"/>
    <property type="match status" value="1"/>
</dbReference>
<dbReference type="NCBIfam" id="NF007813">
    <property type="entry name" value="PRK10522.1"/>
    <property type="match status" value="1"/>
</dbReference>
<organism evidence="10 11">
    <name type="scientific">Chimaeribacter coloradensis</name>
    <dbReference type="NCBI Taxonomy" id="2060068"/>
    <lineage>
        <taxon>Bacteria</taxon>
        <taxon>Pseudomonadati</taxon>
        <taxon>Pseudomonadota</taxon>
        <taxon>Gammaproteobacteria</taxon>
        <taxon>Enterobacterales</taxon>
        <taxon>Yersiniaceae</taxon>
        <taxon>Chimaeribacter</taxon>
    </lineage>
</organism>
<dbReference type="InterPro" id="IPR017871">
    <property type="entry name" value="ABC_transporter-like_CS"/>
</dbReference>
<dbReference type="PROSITE" id="PS50929">
    <property type="entry name" value="ABC_TM1F"/>
    <property type="match status" value="1"/>
</dbReference>
<dbReference type="InterPro" id="IPR011527">
    <property type="entry name" value="ABC1_TM_dom"/>
</dbReference>
<reference evidence="10 11" key="1">
    <citation type="submission" date="2017-12" db="EMBL/GenBank/DDBJ databases">
        <title>Characterization of six clinical isolates of Enterochimera gen. nov., a novel genus of the Yersiniaciae family and the three species Enterochimera arupensis sp. nov., Enterochimera coloradensis sp. nov, and Enterochimera californica sp. nov.</title>
        <authorList>
            <person name="Rossi A."/>
            <person name="Fisher M."/>
        </authorList>
    </citation>
    <scope>NUCLEOTIDE SEQUENCE [LARGE SCALE GENOMIC DNA]</scope>
    <source>
        <strain evidence="11">2016-Iso4</strain>
    </source>
</reference>
<sequence length="584" mass="64471">MELLRVVFRQYRWPFLMVILLSLASAALGIGLIAFINTRLINSFGGSLAVLPEFLGFLVLLMAVTLGSQLALTTLGHHFVYQLRGEYIKRILDTHVARIEQIGSAQLQASLSSDIRNITLAFVRLPELLQGIILTVGCALYLGWLSPKMLVVTALWLVVTIVGGWLLVARVYRHLSSVREAEDALYQDYQTVIDGRKELTLNRSRARHIFEEEYQQHAQAYRRHVIRADTFHLSAVNWSNIMMLGAIGAVFFMANRLGWANTAVAATYSLTLLFLRTPLLQAVGALPVLLSAQVAFRKLKALELVPHQPGFPAASAPPQWQTLELRDVTFRYAGAGFEVGPVNLTLRRGELVFLIGGNGSGKSTLAMLLTGLYTPTSGTLLVDGVPVTAETLPAYRALFSAVFTDFHLFGRAMGPQGSEPDAALVQSWLTRLNMAEKLTWKEGEVTNLKLSQGQRKRVALLMAVAEQRDVLLLDEWAADQDPQFRRTFYRELLPQLHKMGKTVVAISHDDHYFEHADRLLEMRTGHLHELTGEARLAASRDAVAQINQAAAPADSAAAPAENYTVPAENRAAPAESEATGHGVH</sequence>
<evidence type="ECO:0000256" key="1">
    <source>
        <dbReference type="ARBA" id="ARBA00004651"/>
    </source>
</evidence>
<feature type="transmembrane region" description="Helical" evidence="7">
    <location>
        <begin position="125"/>
        <end position="144"/>
    </location>
</feature>
<dbReference type="GO" id="GO:1904680">
    <property type="term" value="F:peptide transmembrane transporter activity"/>
    <property type="evidence" value="ECO:0007669"/>
    <property type="project" value="InterPro"/>
</dbReference>
<dbReference type="Proteomes" id="UP000234503">
    <property type="component" value="Unassembled WGS sequence"/>
</dbReference>
<comment type="subcellular location">
    <subcellularLocation>
        <location evidence="1">Cell membrane</location>
        <topology evidence="1">Multi-pass membrane protein</topology>
    </subcellularLocation>
</comment>
<feature type="domain" description="ABC transmembrane type-1" evidence="9">
    <location>
        <begin position="15"/>
        <end position="291"/>
    </location>
</feature>
<proteinExistence type="predicted"/>
<dbReference type="GO" id="GO:0015421">
    <property type="term" value="F:ABC-type oligopeptide transporter activity"/>
    <property type="evidence" value="ECO:0007669"/>
    <property type="project" value="TreeGrafter"/>
</dbReference>
<evidence type="ECO:0000256" key="5">
    <source>
        <dbReference type="ARBA" id="ARBA00022989"/>
    </source>
</evidence>
<evidence type="ECO:0000259" key="9">
    <source>
        <dbReference type="PROSITE" id="PS50929"/>
    </source>
</evidence>
<evidence type="ECO:0000259" key="8">
    <source>
        <dbReference type="PROSITE" id="PS50893"/>
    </source>
</evidence>
<feature type="transmembrane region" description="Helical" evidence="7">
    <location>
        <begin position="12"/>
        <end position="36"/>
    </location>
</feature>
<comment type="caution">
    <text evidence="10">The sequence shown here is derived from an EMBL/GenBank/DDBJ whole genome shotgun (WGS) entry which is preliminary data.</text>
</comment>
<dbReference type="GO" id="GO:0016887">
    <property type="term" value="F:ATP hydrolysis activity"/>
    <property type="evidence" value="ECO:0007669"/>
    <property type="project" value="InterPro"/>
</dbReference>
<keyword evidence="3" id="KW-0547">Nucleotide-binding</keyword>
<evidence type="ECO:0000313" key="10">
    <source>
        <dbReference type="EMBL" id="PLR36922.1"/>
    </source>
</evidence>
<gene>
    <name evidence="10" type="ORF">CYR32_07795</name>
</gene>
<dbReference type="CDD" id="cd03228">
    <property type="entry name" value="ABCC_MRP_Like"/>
    <property type="match status" value="1"/>
</dbReference>
<dbReference type="InterPro" id="IPR039421">
    <property type="entry name" value="Type_1_exporter"/>
</dbReference>
<feature type="transmembrane region" description="Helical" evidence="7">
    <location>
        <begin position="56"/>
        <end position="80"/>
    </location>
</feature>
<accession>A0A2N5E6I2</accession>
<keyword evidence="2 7" id="KW-0812">Transmembrane</keyword>
<dbReference type="InterPro" id="IPR027417">
    <property type="entry name" value="P-loop_NTPase"/>
</dbReference>
<dbReference type="OrthoDB" id="9760776at2"/>
<name>A0A2N5E6I2_9GAMM</name>